<protein>
    <submittedName>
        <fullName evidence="19">Copper-translocating P-type ATPase</fullName>
    </submittedName>
</protein>
<dbReference type="SFLD" id="SFLDG00002">
    <property type="entry name" value="C1.7:_P-type_atpase_like"/>
    <property type="match status" value="1"/>
</dbReference>
<gene>
    <name evidence="19" type="ORF">CRI93_04800</name>
</gene>
<dbReference type="AlphaFoldDB" id="A0A2H3NNV5"/>
<dbReference type="Gene3D" id="3.40.50.1000">
    <property type="entry name" value="HAD superfamily/HAD-like"/>
    <property type="match status" value="1"/>
</dbReference>
<dbReference type="InterPro" id="IPR044492">
    <property type="entry name" value="P_typ_ATPase_HD_dom"/>
</dbReference>
<evidence type="ECO:0000256" key="16">
    <source>
        <dbReference type="SAM" id="MobiDB-lite"/>
    </source>
</evidence>
<dbReference type="InterPro" id="IPR023298">
    <property type="entry name" value="ATPase_P-typ_TM_dom_sf"/>
</dbReference>
<dbReference type="Gene3D" id="2.70.150.10">
    <property type="entry name" value="Calcium-transporting ATPase, cytoplasmic transduction domain A"/>
    <property type="match status" value="1"/>
</dbReference>
<evidence type="ECO:0000259" key="17">
    <source>
        <dbReference type="Pfam" id="PF00122"/>
    </source>
</evidence>
<evidence type="ECO:0000256" key="13">
    <source>
        <dbReference type="ARBA" id="ARBA00023065"/>
    </source>
</evidence>
<keyword evidence="7 15" id="KW-0479">Metal-binding</keyword>
<dbReference type="Gene3D" id="3.30.70.100">
    <property type="match status" value="1"/>
</dbReference>
<sequence length="866" mass="91549">MTAPTSPASVPDTQAAPPAPDTACAHCGLPVGTAPVYDPEAAPDAPAFCCTGCQAVYHTLHSAGMDDTYYRLAGIGQERKPQPAQQPADDLVYAELGTDDFLEEHAPVRDDGTRRLTLFVDGVHCAACVWLVERLTEAFEGITDARLDLPRARLHLAWRDGTVALPDVADWLAQFGYRVHPLRGDQQNDRTSEERRLLLKVGICWALAGNVMLLAFALYAGLDAVDSTMNTAAHWVSMALAVPSVLYGGSEFVRRAWSSIRWAWQQGTAHHLHMDVPIALGIWVGFLDSVWGTVSGRGEVWFDSITVLIAAVLTARWLQLRSRRLAGDASDRLLSLLPTMAHQVRDDGTVEAVRVDTLDPGDHVRVRPGDAFPVDGVVVEGRSSVNNAVLTGEHEPTPVSPGNEVTGGATNLSTPLTVRVTATGEASSMGQLLAWVREEAPTTARVAHIADRLTGYFVAGVATLAVITAALWLMWAPEEASRHVVALLVITCPCALGMATPLALAVATGQAAQRGIFIKSEHTLEQCTTVDTIVLDKTGTLTEGTMSLLDTEGDAGAVRLAAILEAESTHPIAQALSAAYSAAHRPNLATTEVHETAGRGITGCVGPHRVTVGRPDWIQSTATCSDRLRDAVHRAATEGHTPVAVAVDGTVRAVCTLGDRLRPEVPALVQSWRDAGHRVLILSGDHPSVVQHVADRLNLPEDDARGHVSPADKRAAVESLRNEGHTVAMVGDGVNDAGALQQADIGIAVDGGATPSLVAADVFLTQQGLAPLDALFAGSAHVMRVIKGTLLFSLAYNLAGGAIAMAGWVGPLVAAVAMPVSSLVVVTAAILQRSFPSDDQLETRRPDNAPPSPDAGAACPRPAQVR</sequence>
<dbReference type="InterPro" id="IPR036412">
    <property type="entry name" value="HAD-like_sf"/>
</dbReference>
<dbReference type="NCBIfam" id="TIGR01511">
    <property type="entry name" value="ATPase-IB1_Cu"/>
    <property type="match status" value="1"/>
</dbReference>
<evidence type="ECO:0000313" key="20">
    <source>
        <dbReference type="Proteomes" id="UP000221024"/>
    </source>
</evidence>
<dbReference type="GO" id="GO:0005507">
    <property type="term" value="F:copper ion binding"/>
    <property type="evidence" value="ECO:0007669"/>
    <property type="project" value="TreeGrafter"/>
</dbReference>
<dbReference type="PANTHER" id="PTHR43520:SF5">
    <property type="entry name" value="CATION-TRANSPORTING P-TYPE ATPASE-RELATED"/>
    <property type="match status" value="1"/>
</dbReference>
<comment type="similarity">
    <text evidence="2 15">Belongs to the cation transport ATPase (P-type) (TC 3.A.3) family. Type IB subfamily.</text>
</comment>
<evidence type="ECO:0000256" key="4">
    <source>
        <dbReference type="ARBA" id="ARBA00022475"/>
    </source>
</evidence>
<dbReference type="RefSeq" id="WP_098061476.1">
    <property type="nucleotide sequence ID" value="NZ_PDEP01000003.1"/>
</dbReference>
<dbReference type="InterPro" id="IPR006121">
    <property type="entry name" value="HMA_dom"/>
</dbReference>
<dbReference type="CDD" id="cd00371">
    <property type="entry name" value="HMA"/>
    <property type="match status" value="1"/>
</dbReference>
<evidence type="ECO:0000256" key="11">
    <source>
        <dbReference type="ARBA" id="ARBA00022967"/>
    </source>
</evidence>
<dbReference type="SUPFAM" id="SSF56784">
    <property type="entry name" value="HAD-like"/>
    <property type="match status" value="1"/>
</dbReference>
<dbReference type="PROSITE" id="PS00154">
    <property type="entry name" value="ATPASE_E1_E2"/>
    <property type="match status" value="1"/>
</dbReference>
<dbReference type="Pfam" id="PF12156">
    <property type="entry name" value="ATPase-cat_bd"/>
    <property type="match status" value="1"/>
</dbReference>
<dbReference type="PRINTS" id="PR00119">
    <property type="entry name" value="CATATPASE"/>
</dbReference>
<feature type="region of interest" description="Disordered" evidence="16">
    <location>
        <begin position="391"/>
        <end position="411"/>
    </location>
</feature>
<dbReference type="InterPro" id="IPR023214">
    <property type="entry name" value="HAD_sf"/>
</dbReference>
<evidence type="ECO:0000256" key="15">
    <source>
        <dbReference type="RuleBase" id="RU362081"/>
    </source>
</evidence>
<evidence type="ECO:0000256" key="2">
    <source>
        <dbReference type="ARBA" id="ARBA00006024"/>
    </source>
</evidence>
<accession>A0A2H3NNV5</accession>
<feature type="transmembrane region" description="Helical" evidence="15">
    <location>
        <begin position="232"/>
        <end position="253"/>
    </location>
</feature>
<feature type="region of interest" description="Disordered" evidence="16">
    <location>
        <begin position="1"/>
        <end position="20"/>
    </location>
</feature>
<dbReference type="GO" id="GO:0016887">
    <property type="term" value="F:ATP hydrolysis activity"/>
    <property type="evidence" value="ECO:0007669"/>
    <property type="project" value="InterPro"/>
</dbReference>
<name>A0A2H3NNV5_9BACT</name>
<feature type="transmembrane region" description="Helical" evidence="15">
    <location>
        <begin position="453"/>
        <end position="473"/>
    </location>
</feature>
<dbReference type="GO" id="GO:0005886">
    <property type="term" value="C:plasma membrane"/>
    <property type="evidence" value="ECO:0007669"/>
    <property type="project" value="UniProtKB-SubCell"/>
</dbReference>
<dbReference type="InterPro" id="IPR008250">
    <property type="entry name" value="ATPase_P-typ_transduc_dom_A_sf"/>
</dbReference>
<keyword evidence="13" id="KW-0406">Ion transport</keyword>
<keyword evidence="5" id="KW-0597">Phosphoprotein</keyword>
<dbReference type="PANTHER" id="PTHR43520">
    <property type="entry name" value="ATP7, ISOFORM B"/>
    <property type="match status" value="1"/>
</dbReference>
<dbReference type="Pfam" id="PF00122">
    <property type="entry name" value="E1-E2_ATPase"/>
    <property type="match status" value="1"/>
</dbReference>
<dbReference type="GO" id="GO:0043682">
    <property type="term" value="F:P-type divalent copper transporter activity"/>
    <property type="evidence" value="ECO:0007669"/>
    <property type="project" value="TreeGrafter"/>
</dbReference>
<keyword evidence="11" id="KW-1278">Translocase</keyword>
<dbReference type="InterPro" id="IPR059000">
    <property type="entry name" value="ATPase_P-type_domA"/>
</dbReference>
<dbReference type="InterPro" id="IPR036163">
    <property type="entry name" value="HMA_dom_sf"/>
</dbReference>
<dbReference type="NCBIfam" id="TIGR01525">
    <property type="entry name" value="ATPase-IB_hvy"/>
    <property type="match status" value="1"/>
</dbReference>
<evidence type="ECO:0000256" key="12">
    <source>
        <dbReference type="ARBA" id="ARBA00022989"/>
    </source>
</evidence>
<dbReference type="Pfam" id="PF00702">
    <property type="entry name" value="Hydrolase"/>
    <property type="match status" value="1"/>
</dbReference>
<proteinExistence type="inferred from homology"/>
<dbReference type="InterPro" id="IPR001757">
    <property type="entry name" value="P_typ_ATPase"/>
</dbReference>
<evidence type="ECO:0000256" key="10">
    <source>
        <dbReference type="ARBA" id="ARBA00022842"/>
    </source>
</evidence>
<dbReference type="SFLD" id="SFLDF00027">
    <property type="entry name" value="p-type_atpase"/>
    <property type="match status" value="1"/>
</dbReference>
<dbReference type="Proteomes" id="UP000221024">
    <property type="component" value="Unassembled WGS sequence"/>
</dbReference>
<evidence type="ECO:0000256" key="7">
    <source>
        <dbReference type="ARBA" id="ARBA00022723"/>
    </source>
</evidence>
<evidence type="ECO:0000256" key="8">
    <source>
        <dbReference type="ARBA" id="ARBA00022741"/>
    </source>
</evidence>
<keyword evidence="8 15" id="KW-0547">Nucleotide-binding</keyword>
<evidence type="ECO:0000256" key="5">
    <source>
        <dbReference type="ARBA" id="ARBA00022553"/>
    </source>
</evidence>
<keyword evidence="9 15" id="KW-0067">ATP-binding</keyword>
<feature type="transmembrane region" description="Helical" evidence="15">
    <location>
        <begin position="197"/>
        <end position="220"/>
    </location>
</feature>
<keyword evidence="4 15" id="KW-1003">Cell membrane</keyword>
<evidence type="ECO:0000256" key="1">
    <source>
        <dbReference type="ARBA" id="ARBA00004651"/>
    </source>
</evidence>
<dbReference type="GO" id="GO:0055070">
    <property type="term" value="P:copper ion homeostasis"/>
    <property type="evidence" value="ECO:0007669"/>
    <property type="project" value="TreeGrafter"/>
</dbReference>
<comment type="caution">
    <text evidence="19">The sequence shown here is derived from an EMBL/GenBank/DDBJ whole genome shotgun (WGS) entry which is preliminary data.</text>
</comment>
<dbReference type="OrthoDB" id="1521937at2"/>
<feature type="domain" description="P-type ATPase A" evidence="17">
    <location>
        <begin position="336"/>
        <end position="434"/>
    </location>
</feature>
<comment type="subcellular location">
    <subcellularLocation>
        <location evidence="1">Cell membrane</location>
        <topology evidence="1">Multi-pass membrane protein</topology>
    </subcellularLocation>
</comment>
<feature type="transmembrane region" description="Helical" evidence="15">
    <location>
        <begin position="485"/>
        <end position="507"/>
    </location>
</feature>
<keyword evidence="12 15" id="KW-1133">Transmembrane helix</keyword>
<dbReference type="InterPro" id="IPR018303">
    <property type="entry name" value="ATPase_P-typ_P_site"/>
</dbReference>
<dbReference type="SFLD" id="SFLDS00003">
    <property type="entry name" value="Haloacid_Dehalogenase"/>
    <property type="match status" value="1"/>
</dbReference>
<keyword evidence="20" id="KW-1185">Reference proteome</keyword>
<dbReference type="SUPFAM" id="SSF81653">
    <property type="entry name" value="Calcium ATPase, transduction domain A"/>
    <property type="match status" value="1"/>
</dbReference>
<feature type="region of interest" description="Disordered" evidence="16">
    <location>
        <begin position="837"/>
        <end position="866"/>
    </location>
</feature>
<evidence type="ECO:0000256" key="14">
    <source>
        <dbReference type="ARBA" id="ARBA00023136"/>
    </source>
</evidence>
<keyword evidence="3" id="KW-0813">Transport</keyword>
<keyword evidence="10" id="KW-0460">Magnesium</keyword>
<dbReference type="EMBL" id="PDEP01000003">
    <property type="protein sequence ID" value="PEN08435.1"/>
    <property type="molecule type" value="Genomic_DNA"/>
</dbReference>
<evidence type="ECO:0000256" key="3">
    <source>
        <dbReference type="ARBA" id="ARBA00022448"/>
    </source>
</evidence>
<evidence type="ECO:0000313" key="19">
    <source>
        <dbReference type="EMBL" id="PEN08435.1"/>
    </source>
</evidence>
<feature type="transmembrane region" description="Helical" evidence="15">
    <location>
        <begin position="812"/>
        <end position="831"/>
    </location>
</feature>
<dbReference type="InterPro" id="IPR023299">
    <property type="entry name" value="ATPase_P-typ_cyto_dom_N"/>
</dbReference>
<feature type="transmembrane region" description="Helical" evidence="15">
    <location>
        <begin position="789"/>
        <end position="806"/>
    </location>
</feature>
<dbReference type="Gene3D" id="3.40.1110.10">
    <property type="entry name" value="Calcium-transporting ATPase, cytoplasmic domain N"/>
    <property type="match status" value="1"/>
</dbReference>
<dbReference type="SUPFAM" id="SSF81665">
    <property type="entry name" value="Calcium ATPase, transmembrane domain M"/>
    <property type="match status" value="1"/>
</dbReference>
<feature type="domain" description="Putative metal-binding" evidence="18">
    <location>
        <begin position="23"/>
        <end position="87"/>
    </location>
</feature>
<reference evidence="19 20" key="1">
    <citation type="submission" date="2017-10" db="EMBL/GenBank/DDBJ databases">
        <title>Draft genome of Longimonas halophila.</title>
        <authorList>
            <person name="Goh K.M."/>
            <person name="Shamsir M.S."/>
            <person name="Lim S.W."/>
        </authorList>
    </citation>
    <scope>NUCLEOTIDE SEQUENCE [LARGE SCALE GENOMIC DNA]</scope>
    <source>
        <strain evidence="19 20">KCTC 42399</strain>
    </source>
</reference>
<dbReference type="InterPro" id="IPR027256">
    <property type="entry name" value="P-typ_ATPase_IB"/>
</dbReference>
<evidence type="ECO:0000256" key="6">
    <source>
        <dbReference type="ARBA" id="ARBA00022692"/>
    </source>
</evidence>
<evidence type="ECO:0000259" key="18">
    <source>
        <dbReference type="Pfam" id="PF12156"/>
    </source>
</evidence>
<dbReference type="InterPro" id="IPR021993">
    <property type="entry name" value="ATPase-cat-bd"/>
</dbReference>
<evidence type="ECO:0000256" key="9">
    <source>
        <dbReference type="ARBA" id="ARBA00022840"/>
    </source>
</evidence>
<keyword evidence="6 15" id="KW-0812">Transmembrane</keyword>
<organism evidence="19 20">
    <name type="scientific">Longimonas halophila</name>
    <dbReference type="NCBI Taxonomy" id="1469170"/>
    <lineage>
        <taxon>Bacteria</taxon>
        <taxon>Pseudomonadati</taxon>
        <taxon>Rhodothermota</taxon>
        <taxon>Rhodothermia</taxon>
        <taxon>Rhodothermales</taxon>
        <taxon>Salisaetaceae</taxon>
        <taxon>Longimonas</taxon>
    </lineage>
</organism>
<dbReference type="SUPFAM" id="SSF55008">
    <property type="entry name" value="HMA, heavy metal-associated domain"/>
    <property type="match status" value="1"/>
</dbReference>
<dbReference type="NCBIfam" id="TIGR01494">
    <property type="entry name" value="ATPase_P-type"/>
    <property type="match status" value="1"/>
</dbReference>
<keyword evidence="14 15" id="KW-0472">Membrane</keyword>
<dbReference type="GO" id="GO:0005524">
    <property type="term" value="F:ATP binding"/>
    <property type="evidence" value="ECO:0007669"/>
    <property type="project" value="UniProtKB-UniRule"/>
</dbReference>